<organism evidence="3 4">
    <name type="scientific">Iningainema tapete BLCC-T55</name>
    <dbReference type="NCBI Taxonomy" id="2748662"/>
    <lineage>
        <taxon>Bacteria</taxon>
        <taxon>Bacillati</taxon>
        <taxon>Cyanobacteriota</taxon>
        <taxon>Cyanophyceae</taxon>
        <taxon>Nostocales</taxon>
        <taxon>Scytonemataceae</taxon>
        <taxon>Iningainema tapete</taxon>
    </lineage>
</organism>
<proteinExistence type="predicted"/>
<evidence type="ECO:0000313" key="3">
    <source>
        <dbReference type="EMBL" id="MBD2776843.1"/>
    </source>
</evidence>
<reference evidence="3" key="1">
    <citation type="submission" date="2020-09" db="EMBL/GenBank/DDBJ databases">
        <title>Iningainema tapete sp. nov. (Scytonemataceae, Cyanobacteria) from greenhouses in central Florida (USA) produces two types of nodularin with biosynthetic potential for microcystin-LR and anabaenopeptins.</title>
        <authorList>
            <person name="Berthold D.E."/>
            <person name="Lefler F.W."/>
            <person name="Huang I.-S."/>
            <person name="Abdulla H."/>
            <person name="Zimba P.V."/>
            <person name="Laughinghouse H.D. IV."/>
        </authorList>
    </citation>
    <scope>NUCLEOTIDE SEQUENCE</scope>
    <source>
        <strain evidence="3">BLCCT55</strain>
    </source>
</reference>
<evidence type="ECO:0000256" key="2">
    <source>
        <dbReference type="SAM" id="Phobius"/>
    </source>
</evidence>
<feature type="transmembrane region" description="Helical" evidence="2">
    <location>
        <begin position="20"/>
        <end position="43"/>
    </location>
</feature>
<keyword evidence="2" id="KW-1133">Transmembrane helix</keyword>
<sequence length="129" mass="13996">MKPDTDIPLFDSKPTAKLMIRAMLTGVGAVAIFTEMLTIAYALPSADSQPHPDSVTLTGESLRMTEDRSISKDFSPTTSISAPNSLNNNLSIKSKPSGFKFLENIKIDSGKSDVDANQIVNFQYQLNGK</sequence>
<evidence type="ECO:0000313" key="4">
    <source>
        <dbReference type="Proteomes" id="UP000629098"/>
    </source>
</evidence>
<name>A0A8J6XLA3_9CYAN</name>
<feature type="region of interest" description="Disordered" evidence="1">
    <location>
        <begin position="47"/>
        <end position="80"/>
    </location>
</feature>
<keyword evidence="4" id="KW-1185">Reference proteome</keyword>
<accession>A0A8J6XLA3</accession>
<protein>
    <submittedName>
        <fullName evidence="3">Uncharacterized protein</fullName>
    </submittedName>
</protein>
<keyword evidence="2" id="KW-0812">Transmembrane</keyword>
<dbReference type="RefSeq" id="WP_190835892.1">
    <property type="nucleotide sequence ID" value="NZ_CAWPPI010000098.1"/>
</dbReference>
<dbReference type="EMBL" id="JACXAE010000098">
    <property type="protein sequence ID" value="MBD2776843.1"/>
    <property type="molecule type" value="Genomic_DNA"/>
</dbReference>
<dbReference type="Proteomes" id="UP000629098">
    <property type="component" value="Unassembled WGS sequence"/>
</dbReference>
<keyword evidence="2" id="KW-0472">Membrane</keyword>
<gene>
    <name evidence="3" type="ORF">ICL16_33545</name>
</gene>
<dbReference type="AlphaFoldDB" id="A0A8J6XLA3"/>
<evidence type="ECO:0000256" key="1">
    <source>
        <dbReference type="SAM" id="MobiDB-lite"/>
    </source>
</evidence>
<comment type="caution">
    <text evidence="3">The sequence shown here is derived from an EMBL/GenBank/DDBJ whole genome shotgun (WGS) entry which is preliminary data.</text>
</comment>